<protein>
    <submittedName>
        <fullName evidence="1">Uncharacterized protein</fullName>
    </submittedName>
</protein>
<proteinExistence type="predicted"/>
<name>X8DBG8_MYCXE</name>
<organism evidence="1">
    <name type="scientific">Mycobacterium xenopi 4042</name>
    <dbReference type="NCBI Taxonomy" id="1299334"/>
    <lineage>
        <taxon>Bacteria</taxon>
        <taxon>Bacillati</taxon>
        <taxon>Actinomycetota</taxon>
        <taxon>Actinomycetes</taxon>
        <taxon>Mycobacteriales</taxon>
        <taxon>Mycobacteriaceae</taxon>
        <taxon>Mycobacterium</taxon>
    </lineage>
</organism>
<reference evidence="1" key="1">
    <citation type="submission" date="2014-01" db="EMBL/GenBank/DDBJ databases">
        <authorList>
            <person name="Brown-Elliot B."/>
            <person name="Wallace R."/>
            <person name="Lenaerts A."/>
            <person name="Ordway D."/>
            <person name="DeGroote M.A."/>
            <person name="Parker T."/>
            <person name="Sizemore C."/>
            <person name="Tallon L.J."/>
            <person name="Sadzewicz L.K."/>
            <person name="Sengamalay N."/>
            <person name="Fraser C.M."/>
            <person name="Hine E."/>
            <person name="Shefchek K.A."/>
            <person name="Das S.P."/>
            <person name="Tettelin H."/>
        </authorList>
    </citation>
    <scope>NUCLEOTIDE SEQUENCE [LARGE SCALE GENOMIC DNA]</scope>
    <source>
        <strain evidence="1">4042</strain>
    </source>
</reference>
<accession>X8DBG8</accession>
<dbReference type="EMBL" id="JAOB01000027">
    <property type="protein sequence ID" value="EUA65401.1"/>
    <property type="molecule type" value="Genomic_DNA"/>
</dbReference>
<evidence type="ECO:0000313" key="1">
    <source>
        <dbReference type="EMBL" id="EUA65401.1"/>
    </source>
</evidence>
<comment type="caution">
    <text evidence="1">The sequence shown here is derived from an EMBL/GenBank/DDBJ whole genome shotgun (WGS) entry which is preliminary data.</text>
</comment>
<dbReference type="AlphaFoldDB" id="X8DBG8"/>
<gene>
    <name evidence="1" type="ORF">I553_10698</name>
</gene>
<sequence>MVTDRHEPDAVNADAASWLIRQAAQRNCRAQRIDEQR</sequence>